<organism evidence="1">
    <name type="scientific">marine sediment metagenome</name>
    <dbReference type="NCBI Taxonomy" id="412755"/>
    <lineage>
        <taxon>unclassified sequences</taxon>
        <taxon>metagenomes</taxon>
        <taxon>ecological metagenomes</taxon>
    </lineage>
</organism>
<sequence length="96" mass="10507">MRTGHLRGHQIYCDDHDVWRYVDNNEPTVGAERPCGVCLVATGPSGHDPCIGEVPGAINACCGHGNDDEAYVQYPDGVRLDGMDAMRVFQTEKTDE</sequence>
<reference evidence="1" key="1">
    <citation type="journal article" date="2015" name="Nature">
        <title>Complex archaea that bridge the gap between prokaryotes and eukaryotes.</title>
        <authorList>
            <person name="Spang A."/>
            <person name="Saw J.H."/>
            <person name="Jorgensen S.L."/>
            <person name="Zaremba-Niedzwiedzka K."/>
            <person name="Martijn J."/>
            <person name="Lind A.E."/>
            <person name="van Eijk R."/>
            <person name="Schleper C."/>
            <person name="Guy L."/>
            <person name="Ettema T.J."/>
        </authorList>
    </citation>
    <scope>NUCLEOTIDE SEQUENCE</scope>
</reference>
<protein>
    <submittedName>
        <fullName evidence="1">Uncharacterized protein</fullName>
    </submittedName>
</protein>
<comment type="caution">
    <text evidence="1">The sequence shown here is derived from an EMBL/GenBank/DDBJ whole genome shotgun (WGS) entry which is preliminary data.</text>
</comment>
<gene>
    <name evidence="1" type="ORF">LCGC14_1109780</name>
</gene>
<proteinExistence type="predicted"/>
<dbReference type="AlphaFoldDB" id="A0A0F9MBS9"/>
<name>A0A0F9MBS9_9ZZZZ</name>
<evidence type="ECO:0000313" key="1">
    <source>
        <dbReference type="EMBL" id="KKN03224.1"/>
    </source>
</evidence>
<accession>A0A0F9MBS9</accession>
<dbReference type="EMBL" id="LAZR01005057">
    <property type="protein sequence ID" value="KKN03224.1"/>
    <property type="molecule type" value="Genomic_DNA"/>
</dbReference>